<organism evidence="1 2">
    <name type="scientific">Cuscuta campestris</name>
    <dbReference type="NCBI Taxonomy" id="132261"/>
    <lineage>
        <taxon>Eukaryota</taxon>
        <taxon>Viridiplantae</taxon>
        <taxon>Streptophyta</taxon>
        <taxon>Embryophyta</taxon>
        <taxon>Tracheophyta</taxon>
        <taxon>Spermatophyta</taxon>
        <taxon>Magnoliopsida</taxon>
        <taxon>eudicotyledons</taxon>
        <taxon>Gunneridae</taxon>
        <taxon>Pentapetalae</taxon>
        <taxon>asterids</taxon>
        <taxon>lamiids</taxon>
        <taxon>Solanales</taxon>
        <taxon>Convolvulaceae</taxon>
        <taxon>Cuscuteae</taxon>
        <taxon>Cuscuta</taxon>
        <taxon>Cuscuta subgen. Grammica</taxon>
        <taxon>Cuscuta sect. Cleistogrammica</taxon>
    </lineage>
</organism>
<gene>
    <name evidence="1" type="ORF">CCAM_LOCUS42679</name>
</gene>
<reference evidence="1 2" key="1">
    <citation type="submission" date="2018-04" db="EMBL/GenBank/DDBJ databases">
        <authorList>
            <person name="Vogel A."/>
        </authorList>
    </citation>
    <scope>NUCLEOTIDE SEQUENCE [LARGE SCALE GENOMIC DNA]</scope>
</reference>
<proteinExistence type="predicted"/>
<dbReference type="AlphaFoldDB" id="A0A484NIU5"/>
<dbReference type="EMBL" id="OOIL02006718">
    <property type="protein sequence ID" value="VFR00904.1"/>
    <property type="molecule type" value="Genomic_DNA"/>
</dbReference>
<dbReference type="Proteomes" id="UP000595140">
    <property type="component" value="Unassembled WGS sequence"/>
</dbReference>
<keyword evidence="2" id="KW-1185">Reference proteome</keyword>
<name>A0A484NIU5_9ASTE</name>
<evidence type="ECO:0000313" key="2">
    <source>
        <dbReference type="Proteomes" id="UP000595140"/>
    </source>
</evidence>
<protein>
    <submittedName>
        <fullName evidence="1">Uncharacterized protein</fullName>
    </submittedName>
</protein>
<accession>A0A484NIU5</accession>
<sequence>MNIIANLISSSSDFITYSINSKHIPHYDFAIYISFPSSQVIPIDPLFIMLVLRLSIQLHFHSHDWNV</sequence>
<evidence type="ECO:0000313" key="1">
    <source>
        <dbReference type="EMBL" id="VFR00904.1"/>
    </source>
</evidence>